<feature type="chain" id="PRO_5030971199" evidence="1">
    <location>
        <begin position="28"/>
        <end position="513"/>
    </location>
</feature>
<evidence type="ECO:0000313" key="2">
    <source>
        <dbReference type="EMBL" id="MBA6414276.1"/>
    </source>
</evidence>
<dbReference type="EMBL" id="JACFXU010000018">
    <property type="protein sequence ID" value="MBA6414276.1"/>
    <property type="molecule type" value="Genomic_DNA"/>
</dbReference>
<evidence type="ECO:0000256" key="1">
    <source>
        <dbReference type="SAM" id="SignalP"/>
    </source>
</evidence>
<organism evidence="2 3">
    <name type="scientific">Sediminihaliea albiluteola</name>
    <dbReference type="NCBI Taxonomy" id="2758564"/>
    <lineage>
        <taxon>Bacteria</taxon>
        <taxon>Pseudomonadati</taxon>
        <taxon>Pseudomonadota</taxon>
        <taxon>Gammaproteobacteria</taxon>
        <taxon>Cellvibrionales</taxon>
        <taxon>Halieaceae</taxon>
        <taxon>Sediminihaliea</taxon>
    </lineage>
</organism>
<feature type="signal peptide" evidence="1">
    <location>
        <begin position="1"/>
        <end position="27"/>
    </location>
</feature>
<dbReference type="RefSeq" id="WP_182175234.1">
    <property type="nucleotide sequence ID" value="NZ_JACFXU010000018.1"/>
</dbReference>
<keyword evidence="3" id="KW-1185">Reference proteome</keyword>
<comment type="caution">
    <text evidence="2">The sequence shown here is derived from an EMBL/GenBank/DDBJ whole genome shotgun (WGS) entry which is preliminary data.</text>
</comment>
<dbReference type="Proteomes" id="UP000539350">
    <property type="component" value="Unassembled WGS sequence"/>
</dbReference>
<accession>A0A7W2YK59</accession>
<dbReference type="AlphaFoldDB" id="A0A7W2YK59"/>
<gene>
    <name evidence="2" type="ORF">H2508_14265</name>
</gene>
<proteinExistence type="predicted"/>
<protein>
    <submittedName>
        <fullName evidence="2">Uncharacterized protein</fullName>
    </submittedName>
</protein>
<keyword evidence="1" id="KW-0732">Signal</keyword>
<name>A0A7W2YK59_9GAMM</name>
<reference evidence="2 3" key="1">
    <citation type="submission" date="2020-07" db="EMBL/GenBank/DDBJ databases">
        <title>Halieaceae bacterium, F7430, whole genome shotgun sequencing project.</title>
        <authorList>
            <person name="Jiang S."/>
            <person name="Liu Z.W."/>
            <person name="Du Z.J."/>
        </authorList>
    </citation>
    <scope>NUCLEOTIDE SEQUENCE [LARGE SCALE GENOMIC DNA]</scope>
    <source>
        <strain evidence="2 3">F7430</strain>
    </source>
</reference>
<evidence type="ECO:0000313" key="3">
    <source>
        <dbReference type="Proteomes" id="UP000539350"/>
    </source>
</evidence>
<sequence>MNNTFKPLGLAAAVAAATVGYVGAAQATELAGNSSLGDLALIPYYTVNDGYATGMSIVNTSDRTQVIKVRLRRAVDSMDALDFSVVLSPEDVYTGTIAAKGDDIVFVSNDNSCTAPAMPAGGFKMPGIYRDGAEEGYVEIISMGSPVSEDEPIAKAALHDSDGVPANCTLVRDNFYVTEYDPTATKTGFTPKKRGVINSALTAQRSKVDSDTLVLNEYNEAPDSLKVSYFIKSDETGLEFGNNAVHFSGHMDGASMTNQEQGVFAGDLQGFDHPDLNGGAPLSFMGGTANAASRGLYEGVRTAIGAEQVINDWSANDSGAFSVDTDWVVTVPGQYLMLDLPQYLNSLIDEDELCNPGLVANHKATDPEDRTCDFRDIPLKADFTVYDREERSKVVEPGELVVSPAIPDPEHVVSLDQEVNVIEWGNSPVLGTAKAIKVPKPEGAVFGWSNLTVTQSADKEQAICDFTSDGVLCEVTESPVPMVGFVAWQRNFDTLPEANYGRIVEHSYVVSAE</sequence>